<gene>
    <name evidence="1" type="ORF">rsdtw13_41610</name>
</gene>
<keyword evidence="2" id="KW-1185">Reference proteome</keyword>
<dbReference type="EMBL" id="BROD01000001">
    <property type="protein sequence ID" value="GKX68903.1"/>
    <property type="molecule type" value="Genomic_DNA"/>
</dbReference>
<evidence type="ECO:0000313" key="1">
    <source>
        <dbReference type="EMBL" id="GKX68903.1"/>
    </source>
</evidence>
<comment type="caution">
    <text evidence="1">The sequence shown here is derived from an EMBL/GenBank/DDBJ whole genome shotgun (WGS) entry which is preliminary data.</text>
</comment>
<sequence>MKEERQRILKMLAEGKIDEEQAEKLLDALSNGRDENDTQAIEVSNVKGGFEEKYSIFRDEVMKKHSNMLLIFVSSKEGENVRIKFPMSFVKLMIKAAGKENINLNGVNIDREVLQSAIDNDLKGRIVDIDSNDGDNVIIEII</sequence>
<protein>
    <submittedName>
        <fullName evidence="1">Uncharacterized protein</fullName>
    </submittedName>
</protein>
<proteinExistence type="predicted"/>
<name>A0ACB5RIK4_9CLOT</name>
<organism evidence="1 2">
    <name type="scientific">Inconstantimicrobium mannanitabidum</name>
    <dbReference type="NCBI Taxonomy" id="1604901"/>
    <lineage>
        <taxon>Bacteria</taxon>
        <taxon>Bacillati</taxon>
        <taxon>Bacillota</taxon>
        <taxon>Clostridia</taxon>
        <taxon>Eubacteriales</taxon>
        <taxon>Clostridiaceae</taxon>
        <taxon>Inconstantimicrobium</taxon>
    </lineage>
</organism>
<reference evidence="1" key="1">
    <citation type="journal article" date="2025" name="Int. J. Syst. Evol. Microbiol.">
        <title>Inconstantimicrobium mannanitabidum sp. nov., a novel member of the family Clostridiaceae isolated from anoxic soil under the treatment of reductive soil disinfestation.</title>
        <authorList>
            <person name="Ueki A."/>
            <person name="Tonouchi A."/>
            <person name="Honma S."/>
            <person name="Kaku N."/>
            <person name="Ueki K."/>
        </authorList>
    </citation>
    <scope>NUCLEOTIDE SEQUENCE</scope>
    <source>
        <strain evidence="1">TW13</strain>
    </source>
</reference>
<dbReference type="Proteomes" id="UP001058074">
    <property type="component" value="Unassembled WGS sequence"/>
</dbReference>
<evidence type="ECO:0000313" key="2">
    <source>
        <dbReference type="Proteomes" id="UP001058074"/>
    </source>
</evidence>
<accession>A0ACB5RIK4</accession>